<reference evidence="4 5" key="1">
    <citation type="journal article" date="2018" name="Science">
        <title>The opium poppy genome and morphinan production.</title>
        <authorList>
            <person name="Guo L."/>
            <person name="Winzer T."/>
            <person name="Yang X."/>
            <person name="Li Y."/>
            <person name="Ning Z."/>
            <person name="He Z."/>
            <person name="Teodor R."/>
            <person name="Lu Y."/>
            <person name="Bowser T.A."/>
            <person name="Graham I.A."/>
            <person name="Ye K."/>
        </authorList>
    </citation>
    <scope>NUCLEOTIDE SEQUENCE [LARGE SCALE GENOMIC DNA]</scope>
    <source>
        <strain evidence="5">cv. HN1</strain>
        <tissue evidence="4">Leaves</tissue>
    </source>
</reference>
<gene>
    <name evidence="4" type="ORF">C5167_024043</name>
</gene>
<protein>
    <recommendedName>
        <fullName evidence="3">PGG domain-containing protein</fullName>
    </recommendedName>
</protein>
<feature type="domain" description="PGG" evidence="3">
    <location>
        <begin position="414"/>
        <end position="526"/>
    </location>
</feature>
<evidence type="ECO:0000259" key="3">
    <source>
        <dbReference type="Pfam" id="PF13962"/>
    </source>
</evidence>
<feature type="repeat" description="ANK" evidence="1">
    <location>
        <begin position="45"/>
        <end position="66"/>
    </location>
</feature>
<accession>A0A4Y7JQN5</accession>
<feature type="transmembrane region" description="Helical" evidence="2">
    <location>
        <begin position="502"/>
        <end position="527"/>
    </location>
</feature>
<dbReference type="PROSITE" id="PS50297">
    <property type="entry name" value="ANK_REP_REGION"/>
    <property type="match status" value="1"/>
</dbReference>
<name>A0A4Y7JQN5_PAPSO</name>
<dbReference type="Gene3D" id="1.25.40.20">
    <property type="entry name" value="Ankyrin repeat-containing domain"/>
    <property type="match status" value="1"/>
</dbReference>
<dbReference type="PANTHER" id="PTHR24177:SF365">
    <property type="entry name" value="ANKYRIN REPEAT-CONTAINING PROTEIN NPR4-LIKE ISOFORM X1"/>
    <property type="match status" value="1"/>
</dbReference>
<dbReference type="AlphaFoldDB" id="A0A4Y7JQN5"/>
<evidence type="ECO:0000256" key="1">
    <source>
        <dbReference type="PROSITE-ProRule" id="PRU00023"/>
    </source>
</evidence>
<feature type="transmembrane region" description="Helical" evidence="2">
    <location>
        <begin position="422"/>
        <end position="439"/>
    </location>
</feature>
<dbReference type="GO" id="GO:0016020">
    <property type="term" value="C:membrane"/>
    <property type="evidence" value="ECO:0007669"/>
    <property type="project" value="TreeGrafter"/>
</dbReference>
<dbReference type="PANTHER" id="PTHR24177">
    <property type="entry name" value="CASKIN"/>
    <property type="match status" value="1"/>
</dbReference>
<dbReference type="SMART" id="SM00248">
    <property type="entry name" value="ANK"/>
    <property type="match status" value="3"/>
</dbReference>
<sequence>MLTIAYIKYIPLLQAIQNDEFLGFLRYAERVHFNAEAARAKLTEEGLTALHYAVKLGKADIVKFLVHLMTGKDLEIKTDQGQTALSIAAEGNNVELVKIMVTKNPKLLFIKDGLKHIPLVTSAINGDEDVLRYLYSQTNLGNVNYKEIGDKNVATLITAALRVDLFDVALELLRKFPKLATTKDEYEMTVFNVLAGKPSAFPSGNRFGFWRTCIYEWIDVEEPGFICKALIAVVPGIKHIHDMKVSHAQAHEILEIVRPLLSRLSSSQLVEAKACEAIYLTTIHGIVEFFTVLMNQPNLIDFRDEDGRGLFQNAVLYRQQNIFDIISQMGLRNEITDSLDKDGNNILHCAGIWESSRLDKVSGEALQMQREIQWYQEVERLVKLRHREMENKEGLKPKDLFKKQHKNLAKEAASWMKETSQACMVVSTLIATVMFAAAFTVPGGNDQNTGLPMFQKKRAFAIFIVSDAISLFSSCTSVLMFFSLLTARYAQQDFLVSLHRKLILGLSSLFISIATMMAAFAATLVIAVQREVWWAYIPVTLLASVPVILFGLLQLPLFVDIVKSTYWPSLPRKKTLYVKKKNK</sequence>
<dbReference type="Proteomes" id="UP000316621">
    <property type="component" value="Chromosome 5"/>
</dbReference>
<evidence type="ECO:0000313" key="4">
    <source>
        <dbReference type="EMBL" id="RZC62271.1"/>
    </source>
</evidence>
<dbReference type="Pfam" id="PF13962">
    <property type="entry name" value="PGG"/>
    <property type="match status" value="1"/>
</dbReference>
<organism evidence="4 5">
    <name type="scientific">Papaver somniferum</name>
    <name type="common">Opium poppy</name>
    <dbReference type="NCBI Taxonomy" id="3469"/>
    <lineage>
        <taxon>Eukaryota</taxon>
        <taxon>Viridiplantae</taxon>
        <taxon>Streptophyta</taxon>
        <taxon>Embryophyta</taxon>
        <taxon>Tracheophyta</taxon>
        <taxon>Spermatophyta</taxon>
        <taxon>Magnoliopsida</taxon>
        <taxon>Ranunculales</taxon>
        <taxon>Papaveraceae</taxon>
        <taxon>Papaveroideae</taxon>
        <taxon>Papaver</taxon>
    </lineage>
</organism>
<proteinExistence type="predicted"/>
<evidence type="ECO:0000256" key="2">
    <source>
        <dbReference type="SAM" id="Phobius"/>
    </source>
</evidence>
<dbReference type="OMA" id="HERISWV"/>
<keyword evidence="1" id="KW-0040">ANK repeat</keyword>
<dbReference type="PROSITE" id="PS50088">
    <property type="entry name" value="ANK_REPEAT"/>
    <property type="match status" value="1"/>
</dbReference>
<dbReference type="Gramene" id="RZC62271">
    <property type="protein sequence ID" value="RZC62271"/>
    <property type="gene ID" value="C5167_024043"/>
</dbReference>
<dbReference type="STRING" id="3469.A0A4Y7JQN5"/>
<evidence type="ECO:0000313" key="5">
    <source>
        <dbReference type="Proteomes" id="UP000316621"/>
    </source>
</evidence>
<keyword evidence="2" id="KW-1133">Transmembrane helix</keyword>
<keyword evidence="5" id="KW-1185">Reference proteome</keyword>
<dbReference type="InterPro" id="IPR002110">
    <property type="entry name" value="Ankyrin_rpt"/>
</dbReference>
<keyword evidence="2" id="KW-0812">Transmembrane</keyword>
<feature type="transmembrane region" description="Helical" evidence="2">
    <location>
        <begin position="533"/>
        <end position="553"/>
    </location>
</feature>
<dbReference type="SUPFAM" id="SSF48403">
    <property type="entry name" value="Ankyrin repeat"/>
    <property type="match status" value="1"/>
</dbReference>
<feature type="transmembrane region" description="Helical" evidence="2">
    <location>
        <begin position="459"/>
        <end position="482"/>
    </location>
</feature>
<keyword evidence="2" id="KW-0472">Membrane</keyword>
<dbReference type="InterPro" id="IPR036770">
    <property type="entry name" value="Ankyrin_rpt-contain_sf"/>
</dbReference>
<dbReference type="EMBL" id="CM010719">
    <property type="protein sequence ID" value="RZC62271.1"/>
    <property type="molecule type" value="Genomic_DNA"/>
</dbReference>
<dbReference type="Pfam" id="PF12796">
    <property type="entry name" value="Ank_2"/>
    <property type="match status" value="1"/>
</dbReference>
<dbReference type="InterPro" id="IPR026961">
    <property type="entry name" value="PGG_dom"/>
</dbReference>